<dbReference type="EMBL" id="LSSL01003366">
    <property type="protein sequence ID" value="OLY80561.1"/>
    <property type="molecule type" value="Genomic_DNA"/>
</dbReference>
<evidence type="ECO:0000313" key="2">
    <source>
        <dbReference type="Proteomes" id="UP000187455"/>
    </source>
</evidence>
<reference evidence="1 2" key="1">
    <citation type="journal article" date="2016" name="Mol. Biol. Evol.">
        <title>Genome-Wide Survey of Gut Fungi (Harpellales) Reveals the First Horizontally Transferred Ubiquitin Gene from a Mosquito Host.</title>
        <authorList>
            <person name="Wang Y."/>
            <person name="White M.M."/>
            <person name="Kvist S."/>
            <person name="Moncalvo J.M."/>
        </authorList>
    </citation>
    <scope>NUCLEOTIDE SEQUENCE [LARGE SCALE GENOMIC DNA]</scope>
    <source>
        <strain evidence="1 2">ALG-7-W6</strain>
    </source>
</reference>
<comment type="caution">
    <text evidence="1">The sequence shown here is derived from an EMBL/GenBank/DDBJ whole genome shotgun (WGS) entry which is preliminary data.</text>
</comment>
<organism evidence="1 2">
    <name type="scientific">Smittium mucronatum</name>
    <dbReference type="NCBI Taxonomy" id="133383"/>
    <lineage>
        <taxon>Eukaryota</taxon>
        <taxon>Fungi</taxon>
        <taxon>Fungi incertae sedis</taxon>
        <taxon>Zoopagomycota</taxon>
        <taxon>Kickxellomycotina</taxon>
        <taxon>Harpellomycetes</taxon>
        <taxon>Harpellales</taxon>
        <taxon>Legeriomycetaceae</taxon>
        <taxon>Smittium</taxon>
    </lineage>
</organism>
<feature type="non-terminal residue" evidence="1">
    <location>
        <position position="39"/>
    </location>
</feature>
<accession>A0A1R0GUL4</accession>
<sequence>MYGLGLVAVFLVQYAGMYLLANTPLSIHESPPPPSTPTP</sequence>
<proteinExistence type="predicted"/>
<name>A0A1R0GUL4_9FUNG</name>
<evidence type="ECO:0000313" key="1">
    <source>
        <dbReference type="EMBL" id="OLY80561.1"/>
    </source>
</evidence>
<gene>
    <name evidence="1" type="ORF">AYI68_g5340</name>
</gene>
<dbReference type="AlphaFoldDB" id="A0A1R0GUL4"/>
<dbReference type="Proteomes" id="UP000187455">
    <property type="component" value="Unassembled WGS sequence"/>
</dbReference>
<keyword evidence="2" id="KW-1185">Reference proteome</keyword>
<protein>
    <submittedName>
        <fullName evidence="1">Uncharacterized protein</fullName>
    </submittedName>
</protein>